<dbReference type="AlphaFoldDB" id="K7ZD57"/>
<accession>K7ZD57</accession>
<dbReference type="Gene3D" id="3.40.50.880">
    <property type="match status" value="1"/>
</dbReference>
<dbReference type="SUPFAM" id="SSF52317">
    <property type="entry name" value="Class I glutamine amidotransferase-like"/>
    <property type="match status" value="1"/>
</dbReference>
<evidence type="ECO:0000256" key="1">
    <source>
        <dbReference type="ARBA" id="ARBA00008542"/>
    </source>
</evidence>
<dbReference type="PANTHER" id="PTHR42733:SF12">
    <property type="entry name" value="PROTEINASE"/>
    <property type="match status" value="1"/>
</dbReference>
<name>K7ZD57_9PROT</name>
<evidence type="ECO:0000259" key="2">
    <source>
        <dbReference type="Pfam" id="PF01965"/>
    </source>
</evidence>
<dbReference type="Proteomes" id="UP000010077">
    <property type="component" value="Chromosome"/>
</dbReference>
<evidence type="ECO:0000313" key="4">
    <source>
        <dbReference type="Proteomes" id="UP000010077"/>
    </source>
</evidence>
<dbReference type="eggNOG" id="COG0693">
    <property type="taxonomic scope" value="Bacteria"/>
</dbReference>
<comment type="similarity">
    <text evidence="1">Belongs to the peptidase C56 family.</text>
</comment>
<dbReference type="Pfam" id="PF01965">
    <property type="entry name" value="DJ-1_PfpI"/>
    <property type="match status" value="1"/>
</dbReference>
<proteinExistence type="inferred from homology"/>
<protein>
    <submittedName>
        <fullName evidence="3">DJ-1/PfpI family protein</fullName>
    </submittedName>
</protein>
<organism evidence="3 4">
    <name type="scientific">Candidatus Endolissoclinum faulkneri L2</name>
    <dbReference type="NCBI Taxonomy" id="1193729"/>
    <lineage>
        <taxon>Bacteria</taxon>
        <taxon>Pseudomonadati</taxon>
        <taxon>Pseudomonadota</taxon>
        <taxon>Alphaproteobacteria</taxon>
        <taxon>Rhodospirillales</taxon>
        <taxon>Rhodospirillaceae</taxon>
        <taxon>Candidatus Endolissoclinum</taxon>
    </lineage>
</organism>
<dbReference type="InterPro" id="IPR006286">
    <property type="entry name" value="C56_PfpI-like"/>
</dbReference>
<reference evidence="3 4" key="1">
    <citation type="journal article" date="2012" name="Proc. Natl. Acad. Sci. U.S.A.">
        <title>Genome streamlining and chemical defense in a coral reef symbiosis.</title>
        <authorList>
            <person name="Kwan J.C."/>
            <person name="Donia M.S."/>
            <person name="Han A.W."/>
            <person name="Hirose E."/>
            <person name="Haygood M.G."/>
            <person name="Schmidt E.W."/>
        </authorList>
    </citation>
    <scope>NUCLEOTIDE SEQUENCE [LARGE SCALE GENOMIC DNA]</scope>
    <source>
        <strain evidence="3 4">L2</strain>
    </source>
</reference>
<dbReference type="PANTHER" id="PTHR42733">
    <property type="entry name" value="DJ-1 PROTEIN"/>
    <property type="match status" value="1"/>
</dbReference>
<dbReference type="InterPro" id="IPR002818">
    <property type="entry name" value="DJ-1/PfpI"/>
</dbReference>
<evidence type="ECO:0000313" key="3">
    <source>
        <dbReference type="EMBL" id="AFX99211.1"/>
    </source>
</evidence>
<feature type="domain" description="DJ-1/PfpI" evidence="2">
    <location>
        <begin position="30"/>
        <end position="188"/>
    </location>
</feature>
<sequence length="208" mass="22801">MTLLADLTISNKILNEEERMADKLLGGRIVAVMLANGFNEIEFTEPQKRLIEAGATTKVVSRANGLVNGWYEDSWGHFFPVDVDLAETLSVDYDGLIIPGGMHAIDKMINDPHSRRILKAFIRASMPTIIVGDAAKMLARKEIIQGRTVTSSINVRAELEANGAIWKDAPFIVEDALVTVNGIEGIRDAMEVFVTIVDAYDNEDAKAA</sequence>
<dbReference type="HOGENOM" id="CLU_000445_44_4_5"/>
<dbReference type="KEGG" id="thal:A1OE_1032"/>
<keyword evidence="4" id="KW-1185">Reference proteome</keyword>
<dbReference type="EMBL" id="CP003539">
    <property type="protein sequence ID" value="AFX99211.1"/>
    <property type="molecule type" value="Genomic_DNA"/>
</dbReference>
<dbReference type="InterPro" id="IPR029062">
    <property type="entry name" value="Class_I_gatase-like"/>
</dbReference>
<gene>
    <name evidence="3" type="ORF">A1OE_1032</name>
</gene>
<dbReference type="STRING" id="1193729.A1OE_1032"/>